<dbReference type="RefSeq" id="WP_267536755.1">
    <property type="nucleotide sequence ID" value="NZ_JAPNKA010000001.1"/>
</dbReference>
<evidence type="ECO:0000313" key="3">
    <source>
        <dbReference type="Proteomes" id="UP001207654"/>
    </source>
</evidence>
<dbReference type="Proteomes" id="UP001207654">
    <property type="component" value="Unassembled WGS sequence"/>
</dbReference>
<dbReference type="InterPro" id="IPR011004">
    <property type="entry name" value="Trimer_LpxA-like_sf"/>
</dbReference>
<evidence type="ECO:0000256" key="1">
    <source>
        <dbReference type="SAM" id="SignalP"/>
    </source>
</evidence>
<name>A0ABT4A8M6_9BACT</name>
<comment type="caution">
    <text evidence="2">The sequence shown here is derived from an EMBL/GenBank/DDBJ whole genome shotgun (WGS) entry which is preliminary data.</text>
</comment>
<protein>
    <submittedName>
        <fullName evidence="2">Polymer-forming cytoskeletal protein</fullName>
    </submittedName>
</protein>
<feature type="chain" id="PRO_5047451620" evidence="1">
    <location>
        <begin position="23"/>
        <end position="175"/>
    </location>
</feature>
<dbReference type="EMBL" id="JAPNKA010000001">
    <property type="protein sequence ID" value="MCY1077951.1"/>
    <property type="molecule type" value="Genomic_DNA"/>
</dbReference>
<evidence type="ECO:0000313" key="2">
    <source>
        <dbReference type="EMBL" id="MCY1077951.1"/>
    </source>
</evidence>
<proteinExistence type="predicted"/>
<feature type="signal peptide" evidence="1">
    <location>
        <begin position="1"/>
        <end position="22"/>
    </location>
</feature>
<dbReference type="SUPFAM" id="SSF51161">
    <property type="entry name" value="Trimeric LpxA-like enzymes"/>
    <property type="match status" value="1"/>
</dbReference>
<accession>A0ABT4A8M6</accession>
<keyword evidence="3" id="KW-1185">Reference proteome</keyword>
<sequence length="175" mass="17904">MSKPLLSALAILSLLAVPAAYAGDDAKKEEKAKDEKCTISVKKGDLVSQGKDLVVEGKGAVRDAVAIDGNVIVRAGTTVNDVAALRGKVTVEAGARVSGDVSAIGGDVYIQKGATIAGDVNAIGGSIHADEGATIAGEKNQLSININGEEFFQKLIGKALSGKGSRNCELRITEE</sequence>
<keyword evidence="1" id="KW-0732">Signal</keyword>
<organism evidence="2 3">
    <name type="scientific">Archangium lansingense</name>
    <dbReference type="NCBI Taxonomy" id="2995310"/>
    <lineage>
        <taxon>Bacteria</taxon>
        <taxon>Pseudomonadati</taxon>
        <taxon>Myxococcota</taxon>
        <taxon>Myxococcia</taxon>
        <taxon>Myxococcales</taxon>
        <taxon>Cystobacterineae</taxon>
        <taxon>Archangiaceae</taxon>
        <taxon>Archangium</taxon>
    </lineage>
</organism>
<dbReference type="Gene3D" id="2.160.10.10">
    <property type="entry name" value="Hexapeptide repeat proteins"/>
    <property type="match status" value="1"/>
</dbReference>
<reference evidence="2 3" key="1">
    <citation type="submission" date="2022-11" db="EMBL/GenBank/DDBJ databases">
        <title>Minimal conservation of predation-associated metabolite biosynthetic gene clusters underscores biosynthetic potential of Myxococcota including descriptions for ten novel species: Archangium lansinium sp. nov., Myxococcus landrumus sp. nov., Nannocystis bai.</title>
        <authorList>
            <person name="Ahearne A."/>
            <person name="Stevens C."/>
            <person name="Phillips K."/>
        </authorList>
    </citation>
    <scope>NUCLEOTIDE SEQUENCE [LARGE SCALE GENOMIC DNA]</scope>
    <source>
        <strain evidence="2 3">MIWBW</strain>
    </source>
</reference>
<gene>
    <name evidence="2" type="ORF">OV287_26110</name>
</gene>